<proteinExistence type="predicted"/>
<dbReference type="OrthoDB" id="5582002at2759"/>
<dbReference type="AlphaFoldDB" id="A0A8H5GDD1"/>
<comment type="caution">
    <text evidence="3">The sequence shown here is derived from an EMBL/GenBank/DDBJ whole genome shotgun (WGS) entry which is preliminary data.</text>
</comment>
<feature type="compositionally biased region" description="Polar residues" evidence="1">
    <location>
        <begin position="152"/>
        <end position="179"/>
    </location>
</feature>
<evidence type="ECO:0000313" key="4">
    <source>
        <dbReference type="Proteomes" id="UP000559256"/>
    </source>
</evidence>
<accession>A0A8H5GDD1</accession>
<evidence type="ECO:0000256" key="2">
    <source>
        <dbReference type="SAM" id="Phobius"/>
    </source>
</evidence>
<feature type="compositionally biased region" description="Low complexity" evidence="1">
    <location>
        <begin position="56"/>
        <end position="70"/>
    </location>
</feature>
<evidence type="ECO:0000256" key="1">
    <source>
        <dbReference type="SAM" id="MobiDB-lite"/>
    </source>
</evidence>
<reference evidence="3 4" key="1">
    <citation type="journal article" date="2020" name="ISME J.">
        <title>Uncovering the hidden diversity of litter-decomposition mechanisms in mushroom-forming fungi.</title>
        <authorList>
            <person name="Floudas D."/>
            <person name="Bentzer J."/>
            <person name="Ahren D."/>
            <person name="Johansson T."/>
            <person name="Persson P."/>
            <person name="Tunlid A."/>
        </authorList>
    </citation>
    <scope>NUCLEOTIDE SEQUENCE [LARGE SCALE GENOMIC DNA]</scope>
    <source>
        <strain evidence="3 4">CBS 291.85</strain>
    </source>
</reference>
<name>A0A8H5GDD1_9AGAR</name>
<feature type="compositionally biased region" description="Basic and acidic residues" evidence="1">
    <location>
        <begin position="85"/>
        <end position="103"/>
    </location>
</feature>
<sequence>MDSDRKSTVSSFYGRKGSMDALNNDFPSPAPNSNPYSTSNQHQRGGVADDASSFFGANPNPNARPAGAAASAGYNRNSFFFAGREEPLKGGRDEEEDGFRRESAYGTGAGGYGAGPGEPVGGGGDPGFDIYADFNNAGPKYSSAYTSSNGYQALNGPSSPTPNTASLSKTDLSNPSTPGTELVTVPALGPEWRKDEMRDMTKTAKRARRYESRREAWKAWNRGERGICGRWFTKKMLVIVVFVVCVIVGIILAFTIPRVPSFFLNSDSPFANASTISSDFASSIPIHFERLPANFSFPAYADMEINTDSNYLPLHFNKLSGSVFDSETGKMVATGDMSIDGGGQGYTIPAKETTRVVLPLNFTYLATNFTDPTWVNWHDACQNAGAVQGGVRPGLNFRFVLEMHIAGLIGKRTASTQVTNAACPVELPLSAG</sequence>
<keyword evidence="2" id="KW-0812">Transmembrane</keyword>
<feature type="region of interest" description="Disordered" evidence="1">
    <location>
        <begin position="1"/>
        <end position="70"/>
    </location>
</feature>
<keyword evidence="4" id="KW-1185">Reference proteome</keyword>
<keyword evidence="2" id="KW-1133">Transmembrane helix</keyword>
<organism evidence="3 4">
    <name type="scientific">Tetrapyrgos nigripes</name>
    <dbReference type="NCBI Taxonomy" id="182062"/>
    <lineage>
        <taxon>Eukaryota</taxon>
        <taxon>Fungi</taxon>
        <taxon>Dikarya</taxon>
        <taxon>Basidiomycota</taxon>
        <taxon>Agaricomycotina</taxon>
        <taxon>Agaricomycetes</taxon>
        <taxon>Agaricomycetidae</taxon>
        <taxon>Agaricales</taxon>
        <taxon>Marasmiineae</taxon>
        <taxon>Marasmiaceae</taxon>
        <taxon>Tetrapyrgos</taxon>
    </lineage>
</organism>
<keyword evidence="2" id="KW-0472">Membrane</keyword>
<feature type="compositionally biased region" description="Gly residues" evidence="1">
    <location>
        <begin position="107"/>
        <end position="126"/>
    </location>
</feature>
<gene>
    <name evidence="3" type="ORF">D9758_007018</name>
</gene>
<evidence type="ECO:0000313" key="3">
    <source>
        <dbReference type="EMBL" id="KAF5362878.1"/>
    </source>
</evidence>
<feature type="transmembrane region" description="Helical" evidence="2">
    <location>
        <begin position="236"/>
        <end position="256"/>
    </location>
</feature>
<feature type="compositionally biased region" description="Polar residues" evidence="1">
    <location>
        <begin position="31"/>
        <end position="43"/>
    </location>
</feature>
<protein>
    <submittedName>
        <fullName evidence="3">Uncharacterized protein</fullName>
    </submittedName>
</protein>
<dbReference type="Proteomes" id="UP000559256">
    <property type="component" value="Unassembled WGS sequence"/>
</dbReference>
<feature type="region of interest" description="Disordered" evidence="1">
    <location>
        <begin position="152"/>
        <end position="183"/>
    </location>
</feature>
<dbReference type="EMBL" id="JAACJM010000036">
    <property type="protein sequence ID" value="KAF5362878.1"/>
    <property type="molecule type" value="Genomic_DNA"/>
</dbReference>
<feature type="region of interest" description="Disordered" evidence="1">
    <location>
        <begin position="85"/>
        <end position="126"/>
    </location>
</feature>